<gene>
    <name evidence="2" type="ORF">FE251_04625</name>
</gene>
<keyword evidence="1" id="KW-0472">Membrane</keyword>
<evidence type="ECO:0000313" key="2">
    <source>
        <dbReference type="EMBL" id="QDB78740.1"/>
    </source>
</evidence>
<feature type="transmembrane region" description="Helical" evidence="1">
    <location>
        <begin position="247"/>
        <end position="267"/>
    </location>
</feature>
<evidence type="ECO:0000256" key="1">
    <source>
        <dbReference type="SAM" id="Phobius"/>
    </source>
</evidence>
<feature type="transmembrane region" description="Helical" evidence="1">
    <location>
        <begin position="467"/>
        <end position="488"/>
    </location>
</feature>
<keyword evidence="1" id="KW-0812">Transmembrane</keyword>
<evidence type="ECO:0000313" key="3">
    <source>
        <dbReference type="Proteomes" id="UP000313948"/>
    </source>
</evidence>
<sequence length="539" mass="55557">MSPAATARAEGGSLTGTLPLLRTSLRHDGRKFAPWVAIATVLSASSVLVYPWVFHTQQARQGLAAAVGANPALGLIFGPAFDVTTADGFNAWRALALGGFLAALGAISTVMRATRGQEDSGQAELLASGVLGRSSRLLTGVAMALTGSLALGLVSALLTVACGGGWGPSMLLGATFTATGWMFTGVAAIAAQLGSDAHTASSIAVATLGTLFVLRGFAYAVEAPAWAVWANPLGWMTETRPATGDHWWPLLLAGALTLVALVAAFILQARRDFGQGAIKPAPGPSRGRARTAWGLTLRLNRGLLIAWTIAFALLGIVFGYLAASITDVLGPDSPAGQILAAGATGQSHLISAFLLTLLSLLGIIAAVPGVQTMLKVRSEEMEDRVEPVMATAVTRSRYYVGNVLLALGAPTIYLLIAGTLVAALASGSDIGVTFSDVLLQALATVPAVWTVVAVSAAVIGARPAVSLAAWIGVVASFGLTLLGPTFGLDDWVLGISPFWHVPEVTATAVDLTGLLWITLFTTGFLLIGFAGFRRRDLAR</sequence>
<feature type="transmembrane region" description="Helical" evidence="1">
    <location>
        <begin position="170"/>
        <end position="191"/>
    </location>
</feature>
<organism evidence="2 3">
    <name type="scientific">Georgenia wutianyii</name>
    <dbReference type="NCBI Taxonomy" id="2585135"/>
    <lineage>
        <taxon>Bacteria</taxon>
        <taxon>Bacillati</taxon>
        <taxon>Actinomycetota</taxon>
        <taxon>Actinomycetes</taxon>
        <taxon>Micrococcales</taxon>
        <taxon>Bogoriellaceae</taxon>
        <taxon>Georgenia</taxon>
    </lineage>
</organism>
<feature type="transmembrane region" description="Helical" evidence="1">
    <location>
        <begin position="137"/>
        <end position="158"/>
    </location>
</feature>
<feature type="transmembrane region" description="Helical" evidence="1">
    <location>
        <begin position="203"/>
        <end position="227"/>
    </location>
</feature>
<feature type="transmembrane region" description="Helical" evidence="1">
    <location>
        <begin position="349"/>
        <end position="370"/>
    </location>
</feature>
<feature type="transmembrane region" description="Helical" evidence="1">
    <location>
        <begin position="92"/>
        <end position="111"/>
    </location>
</feature>
<keyword evidence="3" id="KW-1185">Reference proteome</keyword>
<dbReference type="RefSeq" id="WP_139948109.1">
    <property type="nucleotide sequence ID" value="NZ_CP040899.1"/>
</dbReference>
<feature type="transmembrane region" description="Helical" evidence="1">
    <location>
        <begin position="32"/>
        <end position="50"/>
    </location>
</feature>
<feature type="transmembrane region" description="Helical" evidence="1">
    <location>
        <begin position="303"/>
        <end position="323"/>
    </location>
</feature>
<reference evidence="2 3" key="1">
    <citation type="submission" date="2019-05" db="EMBL/GenBank/DDBJ databases">
        <title>Georgenia *** sp. nov., and Georgenia *** sp. nov., isolated from the intestinal contents of plateau pika (Ochotona curzoniae) in the Qinghai-Tibet plateau of China.</title>
        <authorList>
            <person name="Tian Z."/>
        </authorList>
    </citation>
    <scope>NUCLEOTIDE SEQUENCE [LARGE SCALE GENOMIC DNA]</scope>
    <source>
        <strain evidence="2 3">Z294</strain>
    </source>
</reference>
<dbReference type="Proteomes" id="UP000313948">
    <property type="component" value="Chromosome"/>
</dbReference>
<proteinExistence type="predicted"/>
<protein>
    <submittedName>
        <fullName evidence="2">Multidrug ABC transporter permease</fullName>
    </submittedName>
</protein>
<feature type="transmembrane region" description="Helical" evidence="1">
    <location>
        <begin position="508"/>
        <end position="532"/>
    </location>
</feature>
<keyword evidence="1" id="KW-1133">Transmembrane helix</keyword>
<feature type="transmembrane region" description="Helical" evidence="1">
    <location>
        <begin position="403"/>
        <end position="425"/>
    </location>
</feature>
<accession>A0ABX5VPM2</accession>
<feature type="transmembrane region" description="Helical" evidence="1">
    <location>
        <begin position="437"/>
        <end position="460"/>
    </location>
</feature>
<dbReference type="EMBL" id="CP040899">
    <property type="protein sequence ID" value="QDB78740.1"/>
    <property type="molecule type" value="Genomic_DNA"/>
</dbReference>
<name>A0ABX5VPM2_9MICO</name>